<evidence type="ECO:0000256" key="2">
    <source>
        <dbReference type="ARBA" id="ARBA00022723"/>
    </source>
</evidence>
<evidence type="ECO:0000259" key="3">
    <source>
        <dbReference type="Pfam" id="PF13359"/>
    </source>
</evidence>
<dbReference type="Proteomes" id="UP000789508">
    <property type="component" value="Unassembled WGS sequence"/>
</dbReference>
<dbReference type="InterPro" id="IPR027806">
    <property type="entry name" value="HARBI1_dom"/>
</dbReference>
<dbReference type="OrthoDB" id="2437314at2759"/>
<keyword evidence="2" id="KW-0479">Metal-binding</keyword>
<dbReference type="EMBL" id="CAJVPS010018511">
    <property type="protein sequence ID" value="CAG8697746.1"/>
    <property type="molecule type" value="Genomic_DNA"/>
</dbReference>
<comment type="cofactor">
    <cofactor evidence="1">
        <name>a divalent metal cation</name>
        <dbReference type="ChEBI" id="CHEBI:60240"/>
    </cofactor>
</comment>
<name>A0A9N9HN95_9GLOM</name>
<protein>
    <submittedName>
        <fullName evidence="4">9489_t:CDS:1</fullName>
    </submittedName>
</protein>
<dbReference type="AlphaFoldDB" id="A0A9N9HN95"/>
<gene>
    <name evidence="4" type="ORF">ALEPTO_LOCUS11453</name>
</gene>
<sequence length="179" mass="20816">QKFAVTIWWLGNGRTLRTVSELCGMAESTFHYVSRATHDSRVLRNSSFYQRFSNPVTQSGSPNSYILGDSGYANTNWLLVPYHNNEHLTIIQQYYNYVYLATHIRIEQVFVSAYCILHNICESHGDEIEESLLEADNTFKRQENIEENYNDNNYVFIRDFGSINFEENSEGISKTEEVD</sequence>
<accession>A0A9N9HN95</accession>
<evidence type="ECO:0000313" key="5">
    <source>
        <dbReference type="Proteomes" id="UP000789508"/>
    </source>
</evidence>
<feature type="non-terminal residue" evidence="4">
    <location>
        <position position="179"/>
    </location>
</feature>
<proteinExistence type="predicted"/>
<organism evidence="4 5">
    <name type="scientific">Ambispora leptoticha</name>
    <dbReference type="NCBI Taxonomy" id="144679"/>
    <lineage>
        <taxon>Eukaryota</taxon>
        <taxon>Fungi</taxon>
        <taxon>Fungi incertae sedis</taxon>
        <taxon>Mucoromycota</taxon>
        <taxon>Glomeromycotina</taxon>
        <taxon>Glomeromycetes</taxon>
        <taxon>Archaeosporales</taxon>
        <taxon>Ambisporaceae</taxon>
        <taxon>Ambispora</taxon>
    </lineage>
</organism>
<evidence type="ECO:0000256" key="1">
    <source>
        <dbReference type="ARBA" id="ARBA00001968"/>
    </source>
</evidence>
<dbReference type="Pfam" id="PF13359">
    <property type="entry name" value="DDE_Tnp_4"/>
    <property type="match status" value="1"/>
</dbReference>
<reference evidence="4" key="1">
    <citation type="submission" date="2021-06" db="EMBL/GenBank/DDBJ databases">
        <authorList>
            <person name="Kallberg Y."/>
            <person name="Tangrot J."/>
            <person name="Rosling A."/>
        </authorList>
    </citation>
    <scope>NUCLEOTIDE SEQUENCE</scope>
    <source>
        <strain evidence="4">FL130A</strain>
    </source>
</reference>
<evidence type="ECO:0000313" key="4">
    <source>
        <dbReference type="EMBL" id="CAG8697746.1"/>
    </source>
</evidence>
<feature type="domain" description="DDE Tnp4" evidence="3">
    <location>
        <begin position="37"/>
        <end position="110"/>
    </location>
</feature>
<comment type="caution">
    <text evidence="4">The sequence shown here is derived from an EMBL/GenBank/DDBJ whole genome shotgun (WGS) entry which is preliminary data.</text>
</comment>
<keyword evidence="5" id="KW-1185">Reference proteome</keyword>
<dbReference type="GO" id="GO:0046872">
    <property type="term" value="F:metal ion binding"/>
    <property type="evidence" value="ECO:0007669"/>
    <property type="project" value="UniProtKB-KW"/>
</dbReference>